<comment type="caution">
    <text evidence="6">The sequence shown here is derived from an EMBL/GenBank/DDBJ whole genome shotgun (WGS) entry which is preliminary data.</text>
</comment>
<dbReference type="RefSeq" id="WP_377918670.1">
    <property type="nucleotide sequence ID" value="NZ_JBHRZT010000072.1"/>
</dbReference>
<dbReference type="PANTHER" id="PTHR43790">
    <property type="entry name" value="CARBOHYDRATE TRANSPORT ATP-BINDING PROTEIN MG119-RELATED"/>
    <property type="match status" value="1"/>
</dbReference>
<dbReference type="InterPro" id="IPR050107">
    <property type="entry name" value="ABC_carbohydrate_import_ATPase"/>
</dbReference>
<organism evidence="6 7">
    <name type="scientific">Bacillus songklensis</name>
    <dbReference type="NCBI Taxonomy" id="1069116"/>
    <lineage>
        <taxon>Bacteria</taxon>
        <taxon>Bacillati</taxon>
        <taxon>Bacillota</taxon>
        <taxon>Bacilli</taxon>
        <taxon>Bacillales</taxon>
        <taxon>Bacillaceae</taxon>
        <taxon>Bacillus</taxon>
    </lineage>
</organism>
<evidence type="ECO:0000256" key="2">
    <source>
        <dbReference type="ARBA" id="ARBA00022737"/>
    </source>
</evidence>
<evidence type="ECO:0000256" key="4">
    <source>
        <dbReference type="ARBA" id="ARBA00022840"/>
    </source>
</evidence>
<reference evidence="7" key="1">
    <citation type="journal article" date="2019" name="Int. J. Syst. Evol. Microbiol.">
        <title>The Global Catalogue of Microorganisms (GCM) 10K type strain sequencing project: providing services to taxonomists for standard genome sequencing and annotation.</title>
        <authorList>
            <consortium name="The Broad Institute Genomics Platform"/>
            <consortium name="The Broad Institute Genome Sequencing Center for Infectious Disease"/>
            <person name="Wu L."/>
            <person name="Ma J."/>
        </authorList>
    </citation>
    <scope>NUCLEOTIDE SEQUENCE [LARGE SCALE GENOMIC DNA]</scope>
    <source>
        <strain evidence="7">CCUG 61889</strain>
    </source>
</reference>
<keyword evidence="3" id="KW-0547">Nucleotide-binding</keyword>
<dbReference type="PROSITE" id="PS00211">
    <property type="entry name" value="ABC_TRANSPORTER_1"/>
    <property type="match status" value="1"/>
</dbReference>
<gene>
    <name evidence="6" type="ORF">ACFOU2_19860</name>
</gene>
<evidence type="ECO:0000256" key="1">
    <source>
        <dbReference type="ARBA" id="ARBA00022448"/>
    </source>
</evidence>
<dbReference type="Proteomes" id="UP001595752">
    <property type="component" value="Unassembled WGS sequence"/>
</dbReference>
<dbReference type="InterPro" id="IPR003593">
    <property type="entry name" value="AAA+_ATPase"/>
</dbReference>
<proteinExistence type="predicted"/>
<keyword evidence="1" id="KW-0813">Transport</keyword>
<dbReference type="PANTHER" id="PTHR43790:SF9">
    <property type="entry name" value="GALACTOFURANOSE TRANSPORTER ATP-BINDING PROTEIN YTFR"/>
    <property type="match status" value="1"/>
</dbReference>
<accession>A0ABV8B5R8</accession>
<keyword evidence="2" id="KW-0677">Repeat</keyword>
<dbReference type="GO" id="GO:0005524">
    <property type="term" value="F:ATP binding"/>
    <property type="evidence" value="ECO:0007669"/>
    <property type="project" value="UniProtKB-KW"/>
</dbReference>
<evidence type="ECO:0000313" key="7">
    <source>
        <dbReference type="Proteomes" id="UP001595752"/>
    </source>
</evidence>
<sequence length="490" mass="54213">MKSICKSFPGVKALDDVHFSIHRGEVVGLLGENGAGKSTLMKILSGIYTPDSGEIQFEGKNVTLNGPKQSQNMGISIIHQELNLLPHLTVAENIFIQSLPKKGLKLDRKKLFSEAQKLLDDLGFDIDSRSLVEDLTVGTQQMVEIAKALSFQSKVIIMDEPTSAITEQEAAKLFQIIKTLKEKGIGIVYISHRMEEIYEICDRVVVLRDGCNAGEGDSKELSPEQIVNMLAGREMSQIYPERAKEHGDRVVLEVKEFTRKGTFEDISFQLYEGEILGFSGLMGSGRTEVMESIFGSTSINSGQMWIENQEVKIKSTRDAIKYGLALVPEDRRHQGMVGEFTVTQNITLSTLKKFSGFLQKVNFRKERETAESYISQLKIKTPSGDTVISNLSGGNQQKAIIAKWLESKPKILILDEPTRGIDIGAKSEIYQIMLELAAKGTSIIMISSELPEVIGISDRILVMASGKITGEFKKEEATPEKIMLCATKGV</sequence>
<protein>
    <submittedName>
        <fullName evidence="6">Sugar ABC transporter ATP-binding protein</fullName>
    </submittedName>
</protein>
<keyword evidence="4 6" id="KW-0067">ATP-binding</keyword>
<evidence type="ECO:0000256" key="3">
    <source>
        <dbReference type="ARBA" id="ARBA00022741"/>
    </source>
</evidence>
<dbReference type="SUPFAM" id="SSF52540">
    <property type="entry name" value="P-loop containing nucleoside triphosphate hydrolases"/>
    <property type="match status" value="2"/>
</dbReference>
<feature type="domain" description="ABC transporter" evidence="5">
    <location>
        <begin position="248"/>
        <end position="490"/>
    </location>
</feature>
<dbReference type="InterPro" id="IPR017871">
    <property type="entry name" value="ABC_transporter-like_CS"/>
</dbReference>
<dbReference type="PROSITE" id="PS50893">
    <property type="entry name" value="ABC_TRANSPORTER_2"/>
    <property type="match status" value="2"/>
</dbReference>
<dbReference type="InterPro" id="IPR003439">
    <property type="entry name" value="ABC_transporter-like_ATP-bd"/>
</dbReference>
<dbReference type="Pfam" id="PF00005">
    <property type="entry name" value="ABC_tran"/>
    <property type="match status" value="2"/>
</dbReference>
<keyword evidence="7" id="KW-1185">Reference proteome</keyword>
<dbReference type="CDD" id="cd03215">
    <property type="entry name" value="ABC_Carb_Monos_II"/>
    <property type="match status" value="1"/>
</dbReference>
<dbReference type="SMART" id="SM00382">
    <property type="entry name" value="AAA"/>
    <property type="match status" value="2"/>
</dbReference>
<evidence type="ECO:0000259" key="5">
    <source>
        <dbReference type="PROSITE" id="PS50893"/>
    </source>
</evidence>
<dbReference type="CDD" id="cd03216">
    <property type="entry name" value="ABC_Carb_Monos_I"/>
    <property type="match status" value="1"/>
</dbReference>
<dbReference type="EMBL" id="JBHRZT010000072">
    <property type="protein sequence ID" value="MFC3885602.1"/>
    <property type="molecule type" value="Genomic_DNA"/>
</dbReference>
<feature type="domain" description="ABC transporter" evidence="5">
    <location>
        <begin position="1"/>
        <end position="234"/>
    </location>
</feature>
<dbReference type="InterPro" id="IPR027417">
    <property type="entry name" value="P-loop_NTPase"/>
</dbReference>
<name>A0ABV8B5R8_9BACI</name>
<dbReference type="Gene3D" id="3.40.50.300">
    <property type="entry name" value="P-loop containing nucleotide triphosphate hydrolases"/>
    <property type="match status" value="2"/>
</dbReference>
<evidence type="ECO:0000313" key="6">
    <source>
        <dbReference type="EMBL" id="MFC3885602.1"/>
    </source>
</evidence>